<organism evidence="7">
    <name type="scientific">Notodromas monacha</name>
    <dbReference type="NCBI Taxonomy" id="399045"/>
    <lineage>
        <taxon>Eukaryota</taxon>
        <taxon>Metazoa</taxon>
        <taxon>Ecdysozoa</taxon>
        <taxon>Arthropoda</taxon>
        <taxon>Crustacea</taxon>
        <taxon>Oligostraca</taxon>
        <taxon>Ostracoda</taxon>
        <taxon>Podocopa</taxon>
        <taxon>Podocopida</taxon>
        <taxon>Cypridocopina</taxon>
        <taxon>Cypridoidea</taxon>
        <taxon>Cyprididae</taxon>
        <taxon>Notodromas</taxon>
    </lineage>
</organism>
<evidence type="ECO:0000313" key="7">
    <source>
        <dbReference type="EMBL" id="CAD7273226.1"/>
    </source>
</evidence>
<dbReference type="EMBL" id="OA882145">
    <property type="protein sequence ID" value="CAD7273226.1"/>
    <property type="molecule type" value="Genomic_DNA"/>
</dbReference>
<dbReference type="SUPFAM" id="SSF81419">
    <property type="entry name" value="Mitochondrial cytochrome c oxidase subunit VIIa"/>
    <property type="match status" value="1"/>
</dbReference>
<dbReference type="OrthoDB" id="5966508at2759"/>
<keyword evidence="6" id="KW-0812">Transmembrane</keyword>
<keyword evidence="5 6" id="KW-0472">Membrane</keyword>
<evidence type="ECO:0000256" key="1">
    <source>
        <dbReference type="ARBA" id="ARBA00004273"/>
    </source>
</evidence>
<evidence type="ECO:0000313" key="8">
    <source>
        <dbReference type="Proteomes" id="UP000678499"/>
    </source>
</evidence>
<sequence>MQSAPVIIVSEGFASKTWYGRKKTCNYHRHFYAADEQCSSRLQATEGDSETVGGKTCTLRLKKKSSSNNHVIEQYGDGIPIHIKGGTKDKFLYLSTLGLTGIGLVMVGQIFYNLVFPSKRA</sequence>
<dbReference type="GO" id="GO:0005743">
    <property type="term" value="C:mitochondrial inner membrane"/>
    <property type="evidence" value="ECO:0007669"/>
    <property type="project" value="UniProtKB-SubCell"/>
</dbReference>
<evidence type="ECO:0000256" key="4">
    <source>
        <dbReference type="ARBA" id="ARBA00023128"/>
    </source>
</evidence>
<feature type="transmembrane region" description="Helical" evidence="6">
    <location>
        <begin position="91"/>
        <end position="112"/>
    </location>
</feature>
<keyword evidence="4" id="KW-0496">Mitochondrion</keyword>
<comment type="subcellular location">
    <subcellularLocation>
        <location evidence="1">Mitochondrion inner membrane</location>
    </subcellularLocation>
</comment>
<protein>
    <submittedName>
        <fullName evidence="7">Uncharacterized protein</fullName>
    </submittedName>
</protein>
<dbReference type="InterPro" id="IPR036539">
    <property type="entry name" value="Cyt_c_oxidase_su7a_sf"/>
</dbReference>
<dbReference type="GO" id="GO:0045277">
    <property type="term" value="C:respiratory chain complex IV"/>
    <property type="evidence" value="ECO:0007669"/>
    <property type="project" value="InterPro"/>
</dbReference>
<keyword evidence="6" id="KW-1133">Transmembrane helix</keyword>
<comment type="similarity">
    <text evidence="2">Belongs to the cytochrome c oxidase VIIa family.</text>
</comment>
<gene>
    <name evidence="7" type="ORF">NMOB1V02_LOCUS1125</name>
</gene>
<evidence type="ECO:0000256" key="2">
    <source>
        <dbReference type="ARBA" id="ARBA00009331"/>
    </source>
</evidence>
<accession>A0A7R9BDL7</accession>
<dbReference type="Proteomes" id="UP000678499">
    <property type="component" value="Unassembled WGS sequence"/>
</dbReference>
<dbReference type="GO" id="GO:0006123">
    <property type="term" value="P:mitochondrial electron transport, cytochrome c to oxygen"/>
    <property type="evidence" value="ECO:0007669"/>
    <property type="project" value="InterPro"/>
</dbReference>
<reference evidence="7" key="1">
    <citation type="submission" date="2020-11" db="EMBL/GenBank/DDBJ databases">
        <authorList>
            <person name="Tran Van P."/>
        </authorList>
    </citation>
    <scope>NUCLEOTIDE SEQUENCE</scope>
</reference>
<dbReference type="EMBL" id="CAJPEX010000108">
    <property type="protein sequence ID" value="CAG0913378.1"/>
    <property type="molecule type" value="Genomic_DNA"/>
</dbReference>
<name>A0A7R9BDL7_9CRUS</name>
<evidence type="ECO:0000256" key="5">
    <source>
        <dbReference type="ARBA" id="ARBA00023136"/>
    </source>
</evidence>
<dbReference type="Gene3D" id="4.10.91.10">
    <property type="entry name" value="Cytochrome c oxidase, subunit VIIa"/>
    <property type="match status" value="1"/>
</dbReference>
<evidence type="ECO:0000256" key="3">
    <source>
        <dbReference type="ARBA" id="ARBA00022792"/>
    </source>
</evidence>
<proteinExistence type="inferred from homology"/>
<keyword evidence="3" id="KW-0999">Mitochondrion inner membrane</keyword>
<evidence type="ECO:0000256" key="6">
    <source>
        <dbReference type="SAM" id="Phobius"/>
    </source>
</evidence>
<keyword evidence="8" id="KW-1185">Reference proteome</keyword>
<dbReference type="AlphaFoldDB" id="A0A7R9BDL7"/>